<protein>
    <submittedName>
        <fullName evidence="1">Uncharacterized protein</fullName>
    </submittedName>
</protein>
<evidence type="ECO:0000313" key="2">
    <source>
        <dbReference type="Proteomes" id="UP000717585"/>
    </source>
</evidence>
<comment type="caution">
    <text evidence="1">The sequence shown here is derived from an EMBL/GenBank/DDBJ whole genome shotgun (WGS) entry which is preliminary data.</text>
</comment>
<reference evidence="1" key="1">
    <citation type="submission" date="2021-05" db="EMBL/GenBank/DDBJ databases">
        <title>A free-living protist that lacks canonical eukaryotic 1 DNA replication and segregation systems.</title>
        <authorList>
            <person name="Salas-Leiva D.E."/>
            <person name="Tromer E.C."/>
            <person name="Curtis B.A."/>
            <person name="Jerlstrom-Hultqvist J."/>
            <person name="Kolisko M."/>
            <person name="Yi Z."/>
            <person name="Salas-Leiva J.S."/>
            <person name="Gallot-Lavallee L."/>
            <person name="Kops G.J.P.L."/>
            <person name="Archibald J.M."/>
            <person name="Simpson A.G.B."/>
            <person name="Roger A.J."/>
        </authorList>
    </citation>
    <scope>NUCLEOTIDE SEQUENCE</scope>
    <source>
        <strain evidence="1">BICM</strain>
    </source>
</reference>
<keyword evidence="2" id="KW-1185">Reference proteome</keyword>
<evidence type="ECO:0000313" key="1">
    <source>
        <dbReference type="EMBL" id="KAG9395065.1"/>
    </source>
</evidence>
<proteinExistence type="predicted"/>
<sequence>MLTRLVARIEQSQAAQCVESVIEVSSDDEGSSCSAGPVLLVGPEIKRHWPSLAAALSSLPIELRSSTSGLRLELSSGSVAFAIPPLLPIPDADRVVAILTDSTALPDTAAELLLGGVADVRFVGVPAEAAAIVASYTRDRSSRPARASVGRGAEGMLSVIPGVGPTTAASLLSTHGSVAGVGRACPELGLGGSKSK</sequence>
<gene>
    <name evidence="1" type="ORF">J8273_0281</name>
</gene>
<organism evidence="1 2">
    <name type="scientific">Carpediemonas membranifera</name>
    <dbReference type="NCBI Taxonomy" id="201153"/>
    <lineage>
        <taxon>Eukaryota</taxon>
        <taxon>Metamonada</taxon>
        <taxon>Carpediemonas-like organisms</taxon>
        <taxon>Carpediemonas</taxon>
    </lineage>
</organism>
<name>A0A8J6EAQ1_9EUKA</name>
<dbReference type="Proteomes" id="UP000717585">
    <property type="component" value="Unassembled WGS sequence"/>
</dbReference>
<dbReference type="EMBL" id="JAHDYR010000012">
    <property type="protein sequence ID" value="KAG9395065.1"/>
    <property type="molecule type" value="Genomic_DNA"/>
</dbReference>
<accession>A0A8J6EAQ1</accession>
<dbReference type="AlphaFoldDB" id="A0A8J6EAQ1"/>